<organism evidence="2 3">
    <name type="scientific">Maricaulis maris</name>
    <dbReference type="NCBI Taxonomy" id="74318"/>
    <lineage>
        <taxon>Bacteria</taxon>
        <taxon>Pseudomonadati</taxon>
        <taxon>Pseudomonadota</taxon>
        <taxon>Alphaproteobacteria</taxon>
        <taxon>Maricaulales</taxon>
        <taxon>Maricaulaceae</taxon>
        <taxon>Maricaulis</taxon>
    </lineage>
</organism>
<accession>A0A495DPE2</accession>
<gene>
    <name evidence="2" type="ORF">C7435_0615</name>
</gene>
<keyword evidence="1" id="KW-0812">Transmembrane</keyword>
<evidence type="ECO:0000313" key="2">
    <source>
        <dbReference type="EMBL" id="RKR04171.1"/>
    </source>
</evidence>
<dbReference type="AlphaFoldDB" id="A0A495DPE2"/>
<evidence type="ECO:0000256" key="1">
    <source>
        <dbReference type="SAM" id="Phobius"/>
    </source>
</evidence>
<dbReference type="EMBL" id="RBIM01000001">
    <property type="protein sequence ID" value="RKR04171.1"/>
    <property type="molecule type" value="Genomic_DNA"/>
</dbReference>
<dbReference type="Proteomes" id="UP000273675">
    <property type="component" value="Unassembled WGS sequence"/>
</dbReference>
<sequence>MRRTSLFEFASNILDAVVWVGFVVVLSGL</sequence>
<evidence type="ECO:0000313" key="3">
    <source>
        <dbReference type="Proteomes" id="UP000273675"/>
    </source>
</evidence>
<feature type="transmembrane region" description="Helical" evidence="1">
    <location>
        <begin position="6"/>
        <end position="26"/>
    </location>
</feature>
<keyword evidence="1" id="KW-1133">Transmembrane helix</keyword>
<keyword evidence="1" id="KW-0472">Membrane</keyword>
<proteinExistence type="predicted"/>
<name>A0A495DPE2_9PROT</name>
<comment type="caution">
    <text evidence="2">The sequence shown here is derived from an EMBL/GenBank/DDBJ whole genome shotgun (WGS) entry which is preliminary data.</text>
</comment>
<reference evidence="2 3" key="1">
    <citation type="submission" date="2018-10" db="EMBL/GenBank/DDBJ databases">
        <title>Genomic Encyclopedia of Type Strains, Phase IV (KMG-IV): sequencing the most valuable type-strain genomes for metagenomic binning, comparative biology and taxonomic classification.</title>
        <authorList>
            <person name="Goeker M."/>
        </authorList>
    </citation>
    <scope>NUCLEOTIDE SEQUENCE [LARGE SCALE GENOMIC DNA]</scope>
    <source>
        <strain evidence="2 3">DSM 4734</strain>
    </source>
</reference>
<protein>
    <submittedName>
        <fullName evidence="2">Uncharacterized protein</fullName>
    </submittedName>
</protein>